<dbReference type="Gene3D" id="3.30.720.110">
    <property type="match status" value="1"/>
</dbReference>
<organism evidence="2 3">
    <name type="scientific">Streptomyces poonensis</name>
    <dbReference type="NCBI Taxonomy" id="68255"/>
    <lineage>
        <taxon>Bacteria</taxon>
        <taxon>Bacillati</taxon>
        <taxon>Actinomycetota</taxon>
        <taxon>Actinomycetes</taxon>
        <taxon>Kitasatosporales</taxon>
        <taxon>Streptomycetaceae</taxon>
        <taxon>Streptomyces</taxon>
    </lineage>
</organism>
<dbReference type="InterPro" id="IPR037523">
    <property type="entry name" value="VOC_core"/>
</dbReference>
<dbReference type="InterPro" id="IPR029068">
    <property type="entry name" value="Glyas_Bleomycin-R_OHBP_Dase"/>
</dbReference>
<dbReference type="Gene3D" id="3.30.720.120">
    <property type="match status" value="1"/>
</dbReference>
<dbReference type="SUPFAM" id="SSF54593">
    <property type="entry name" value="Glyoxalase/Bleomycin resistance protein/Dihydroxybiphenyl dioxygenase"/>
    <property type="match status" value="1"/>
</dbReference>
<keyword evidence="3" id="KW-1185">Reference proteome</keyword>
<dbReference type="InterPro" id="IPR004360">
    <property type="entry name" value="Glyas_Fos-R_dOase_dom"/>
</dbReference>
<dbReference type="Pfam" id="PF00903">
    <property type="entry name" value="Glyoxalase"/>
    <property type="match status" value="1"/>
</dbReference>
<dbReference type="EMBL" id="BMVW01000017">
    <property type="protein sequence ID" value="GGZ34186.1"/>
    <property type="molecule type" value="Genomic_DNA"/>
</dbReference>
<evidence type="ECO:0000313" key="3">
    <source>
        <dbReference type="Proteomes" id="UP000622166"/>
    </source>
</evidence>
<proteinExistence type="predicted"/>
<name>A0A918UU15_9ACTN</name>
<evidence type="ECO:0000313" key="2">
    <source>
        <dbReference type="EMBL" id="GGZ34186.1"/>
    </source>
</evidence>
<dbReference type="PANTHER" id="PTHR34109">
    <property type="entry name" value="BNAUNNG04460D PROTEIN-RELATED"/>
    <property type="match status" value="1"/>
</dbReference>
<dbReference type="AlphaFoldDB" id="A0A918UU15"/>
<accession>A0A918UU15</accession>
<sequence>MGAWRCQWRVPHWAPDRIPEMSGAVPAAGREGVIGMAGMDGGRPSICPTLLYTDAKAAVTQLTEAFGFTELSVYEGEDGRVLHAELVQGNGAVMLGSRGSGSAFDNAMKGAGPVGVYVVVDDVDAHHQTAVEHGAEILMPPTDQDYGSRDYMARDAEGNVWTFGTYAPETGI</sequence>
<protein>
    <recommendedName>
        <fullName evidence="1">VOC domain-containing protein</fullName>
    </recommendedName>
</protein>
<comment type="caution">
    <text evidence="2">The sequence shown here is derived from an EMBL/GenBank/DDBJ whole genome shotgun (WGS) entry which is preliminary data.</text>
</comment>
<reference evidence="2" key="1">
    <citation type="journal article" date="2014" name="Int. J. Syst. Evol. Microbiol.">
        <title>Complete genome sequence of Corynebacterium casei LMG S-19264T (=DSM 44701T), isolated from a smear-ripened cheese.</title>
        <authorList>
            <consortium name="US DOE Joint Genome Institute (JGI-PGF)"/>
            <person name="Walter F."/>
            <person name="Albersmeier A."/>
            <person name="Kalinowski J."/>
            <person name="Ruckert C."/>
        </authorList>
    </citation>
    <scope>NUCLEOTIDE SEQUENCE</scope>
    <source>
        <strain evidence="2">JCM 4815</strain>
    </source>
</reference>
<evidence type="ECO:0000259" key="1">
    <source>
        <dbReference type="PROSITE" id="PS51819"/>
    </source>
</evidence>
<dbReference type="Proteomes" id="UP000622166">
    <property type="component" value="Unassembled WGS sequence"/>
</dbReference>
<gene>
    <name evidence="2" type="ORF">GCM10010365_63840</name>
</gene>
<dbReference type="PROSITE" id="PS51819">
    <property type="entry name" value="VOC"/>
    <property type="match status" value="1"/>
</dbReference>
<dbReference type="PANTHER" id="PTHR34109:SF1">
    <property type="entry name" value="VOC DOMAIN-CONTAINING PROTEIN"/>
    <property type="match status" value="1"/>
</dbReference>
<feature type="domain" description="VOC" evidence="1">
    <location>
        <begin position="43"/>
        <end position="166"/>
    </location>
</feature>
<reference evidence="2" key="2">
    <citation type="submission" date="2020-09" db="EMBL/GenBank/DDBJ databases">
        <authorList>
            <person name="Sun Q."/>
            <person name="Ohkuma M."/>
        </authorList>
    </citation>
    <scope>NUCLEOTIDE SEQUENCE</scope>
    <source>
        <strain evidence="2">JCM 4815</strain>
    </source>
</reference>